<dbReference type="PANTHER" id="PTHR47947">
    <property type="entry name" value="CYTOCHROME P450 82C3-RELATED"/>
    <property type="match status" value="1"/>
</dbReference>
<keyword evidence="6" id="KW-0503">Monooxygenase</keyword>
<evidence type="ECO:0000256" key="4">
    <source>
        <dbReference type="ARBA" id="ARBA00023002"/>
    </source>
</evidence>
<dbReference type="GO" id="GO:0004497">
    <property type="term" value="F:monooxygenase activity"/>
    <property type="evidence" value="ECO:0007669"/>
    <property type="project" value="UniProtKB-KW"/>
</dbReference>
<dbReference type="GO" id="GO:0016705">
    <property type="term" value="F:oxidoreductase activity, acting on paired donors, with incorporation or reduction of molecular oxygen"/>
    <property type="evidence" value="ECO:0007669"/>
    <property type="project" value="InterPro"/>
</dbReference>
<evidence type="ECO:0000256" key="3">
    <source>
        <dbReference type="ARBA" id="ARBA00022723"/>
    </source>
</evidence>
<evidence type="ECO:0000313" key="8">
    <source>
        <dbReference type="Proteomes" id="UP001054252"/>
    </source>
</evidence>
<dbReference type="Pfam" id="PF00067">
    <property type="entry name" value="p450"/>
    <property type="match status" value="1"/>
</dbReference>
<keyword evidence="2" id="KW-0349">Heme</keyword>
<dbReference type="EMBL" id="BPVZ01000076">
    <property type="protein sequence ID" value="GKV27693.1"/>
    <property type="molecule type" value="Genomic_DNA"/>
</dbReference>
<name>A0AAV5KSY7_9ROSI</name>
<evidence type="ECO:0000256" key="5">
    <source>
        <dbReference type="ARBA" id="ARBA00023004"/>
    </source>
</evidence>
<dbReference type="Gene3D" id="1.10.630.10">
    <property type="entry name" value="Cytochrome P450"/>
    <property type="match status" value="1"/>
</dbReference>
<evidence type="ECO:0000256" key="6">
    <source>
        <dbReference type="ARBA" id="ARBA00023033"/>
    </source>
</evidence>
<dbReference type="PANTHER" id="PTHR47947:SF24">
    <property type="entry name" value="ISOFLAVONE 2'-HYDROXYLASE-LIKE"/>
    <property type="match status" value="1"/>
</dbReference>
<protein>
    <recommendedName>
        <fullName evidence="9">Cytochrome P450</fullName>
    </recommendedName>
</protein>
<proteinExistence type="inferred from homology"/>
<dbReference type="SUPFAM" id="SSF48264">
    <property type="entry name" value="Cytochrome P450"/>
    <property type="match status" value="1"/>
</dbReference>
<evidence type="ECO:0000313" key="7">
    <source>
        <dbReference type="EMBL" id="GKV27693.1"/>
    </source>
</evidence>
<dbReference type="InterPro" id="IPR050651">
    <property type="entry name" value="Plant_Cytochrome_P450_Monoox"/>
</dbReference>
<evidence type="ECO:0000256" key="1">
    <source>
        <dbReference type="ARBA" id="ARBA00010617"/>
    </source>
</evidence>
<evidence type="ECO:0000256" key="2">
    <source>
        <dbReference type="ARBA" id="ARBA00022617"/>
    </source>
</evidence>
<comment type="caution">
    <text evidence="7">The sequence shown here is derived from an EMBL/GenBank/DDBJ whole genome shotgun (WGS) entry which is preliminary data.</text>
</comment>
<organism evidence="7 8">
    <name type="scientific">Rubroshorea leprosula</name>
    <dbReference type="NCBI Taxonomy" id="152421"/>
    <lineage>
        <taxon>Eukaryota</taxon>
        <taxon>Viridiplantae</taxon>
        <taxon>Streptophyta</taxon>
        <taxon>Embryophyta</taxon>
        <taxon>Tracheophyta</taxon>
        <taxon>Spermatophyta</taxon>
        <taxon>Magnoliopsida</taxon>
        <taxon>eudicotyledons</taxon>
        <taxon>Gunneridae</taxon>
        <taxon>Pentapetalae</taxon>
        <taxon>rosids</taxon>
        <taxon>malvids</taxon>
        <taxon>Malvales</taxon>
        <taxon>Dipterocarpaceae</taxon>
        <taxon>Rubroshorea</taxon>
    </lineage>
</organism>
<dbReference type="GO" id="GO:0005506">
    <property type="term" value="F:iron ion binding"/>
    <property type="evidence" value="ECO:0007669"/>
    <property type="project" value="InterPro"/>
</dbReference>
<evidence type="ECO:0008006" key="9">
    <source>
        <dbReference type="Google" id="ProtNLM"/>
    </source>
</evidence>
<dbReference type="Proteomes" id="UP001054252">
    <property type="component" value="Unassembled WGS sequence"/>
</dbReference>
<comment type="similarity">
    <text evidence="1">Belongs to the cytochrome P450 family.</text>
</comment>
<dbReference type="InterPro" id="IPR001128">
    <property type="entry name" value="Cyt_P450"/>
</dbReference>
<dbReference type="GO" id="GO:0020037">
    <property type="term" value="F:heme binding"/>
    <property type="evidence" value="ECO:0007669"/>
    <property type="project" value="InterPro"/>
</dbReference>
<keyword evidence="5" id="KW-0408">Iron</keyword>
<reference evidence="7 8" key="1">
    <citation type="journal article" date="2021" name="Commun. Biol.">
        <title>The genome of Shorea leprosula (Dipterocarpaceae) highlights the ecological relevance of drought in aseasonal tropical rainforests.</title>
        <authorList>
            <person name="Ng K.K.S."/>
            <person name="Kobayashi M.J."/>
            <person name="Fawcett J.A."/>
            <person name="Hatakeyama M."/>
            <person name="Paape T."/>
            <person name="Ng C.H."/>
            <person name="Ang C.C."/>
            <person name="Tnah L.H."/>
            <person name="Lee C.T."/>
            <person name="Nishiyama T."/>
            <person name="Sese J."/>
            <person name="O'Brien M.J."/>
            <person name="Copetti D."/>
            <person name="Mohd Noor M.I."/>
            <person name="Ong R.C."/>
            <person name="Putra M."/>
            <person name="Sireger I.Z."/>
            <person name="Indrioko S."/>
            <person name="Kosugi Y."/>
            <person name="Izuno A."/>
            <person name="Isagi Y."/>
            <person name="Lee S.L."/>
            <person name="Shimizu K.K."/>
        </authorList>
    </citation>
    <scope>NUCLEOTIDE SEQUENCE [LARGE SCALE GENOMIC DNA]</scope>
    <source>
        <strain evidence="7">214</strain>
    </source>
</reference>
<dbReference type="InterPro" id="IPR002401">
    <property type="entry name" value="Cyt_P450_E_grp-I"/>
</dbReference>
<dbReference type="PRINTS" id="PR00463">
    <property type="entry name" value="EP450I"/>
</dbReference>
<keyword evidence="3" id="KW-0479">Metal-binding</keyword>
<keyword evidence="8" id="KW-1185">Reference proteome</keyword>
<accession>A0AAV5KSY7</accession>
<dbReference type="AlphaFoldDB" id="A0AAV5KSY7"/>
<sequence length="79" mass="9051">MTLEWAMSNLLSHPEVLNKVKKDIDAQVGEERLMEESDIMKLHYLQSIMWETLRLHSVAPLLLPHMASADYTIGGYDVP</sequence>
<keyword evidence="4" id="KW-0560">Oxidoreductase</keyword>
<dbReference type="InterPro" id="IPR036396">
    <property type="entry name" value="Cyt_P450_sf"/>
</dbReference>
<gene>
    <name evidence="7" type="ORF">SLEP1_g36831</name>
</gene>